<sequence length="784" mass="88842">MDYRSNILFKLAPEALKARIQVLEKELLSASQIIANGASNSNNRIEKLDSLETAWYRGIPAELGPRQRELVKNQQFRYREGSPLWGMSELAAYSLQKPFSELNDTQREIMKILKLNQELLEHNELNLLSQLEARYPLASAAPGPSSCGNVSNLAKPKEDLPFASVTQDDLEDVLGDTTTMLKNETLDSELHAAEDKAPADFDNFAHPSTEGTSEQKQHNAEKQEEIQEEKISSTSGDLPPTFSLLSKVNVPITITSAEIFEMVKKRHEKPEEYRQIFDEIVEPPKPPELPKIRPPKDKLVLPTPLIQVESVRDAHAPELQKFCYETPIALIRGLTAALKIDLSHFSTKSLIETAPDHPVEIRTQYKMPGDGNLDQLGNPTWSCYSIPSHSTISRYGNYQAESFRYSLKEETEKLRQAASTSKYTPQTASTSTFNPNLQNGSLENPPSAKKRKMAGPSDESIGQMPTKVIKFGTNVDLSDEMIFRSQLRELEKMPAFCRIVAGCNLLTHLGHTVLGMNSVQLYMKVPGCRTPGHLENNRFASININIGPGECEWFGLPHEYWPAIEKMCRERNLEFLKGSWWPNFEDLIKEGIPVYRFTQKAGDLVWVGGGCVHWVQSIGWCNNIAWNVGPMTAEQVEMALEAHEWNKLHMYRSLVPMQHLCWQLASNVRFSNQRMFNVIKNVLIRSLAYMKMVVNFVHSTMKTPIKSQSRVKGEGAHYCHECDVEVFNILFVKEISNKFHVFCVQCARRSNLEDYVVLQQQTFEELAGIFDQFQLHPAKSALVC</sequence>
<keyword evidence="8" id="KW-0560">Oxidoreductase</keyword>
<evidence type="ECO:0000256" key="4">
    <source>
        <dbReference type="ARBA" id="ARBA00022723"/>
    </source>
</evidence>
<dbReference type="GO" id="GO:0031490">
    <property type="term" value="F:chromatin DNA binding"/>
    <property type="evidence" value="ECO:0007669"/>
    <property type="project" value="TreeGrafter"/>
</dbReference>
<dbReference type="Proteomes" id="UP000887540">
    <property type="component" value="Unplaced"/>
</dbReference>
<feature type="region of interest" description="Disordered" evidence="12">
    <location>
        <begin position="199"/>
        <end position="238"/>
    </location>
</feature>
<dbReference type="Pfam" id="PF02373">
    <property type="entry name" value="JmjC"/>
    <property type="match status" value="1"/>
</dbReference>
<feature type="compositionally biased region" description="Basic and acidic residues" evidence="12">
    <location>
        <begin position="213"/>
        <end position="231"/>
    </location>
</feature>
<proteinExistence type="inferred from homology"/>
<dbReference type="InterPro" id="IPR046941">
    <property type="entry name" value="KDM6_GATAL_sf"/>
</dbReference>
<dbReference type="Gene3D" id="2.10.110.20">
    <property type="match status" value="1"/>
</dbReference>
<evidence type="ECO:0000256" key="10">
    <source>
        <dbReference type="ARBA" id="ARBA00023242"/>
    </source>
</evidence>
<keyword evidence="5" id="KW-0862">Zinc</keyword>
<dbReference type="InterPro" id="IPR051630">
    <property type="entry name" value="Corepressor-Demethylase"/>
</dbReference>
<keyword evidence="9" id="KW-0408">Iron</keyword>
<organism evidence="14 15">
    <name type="scientific">Acrobeloides nanus</name>
    <dbReference type="NCBI Taxonomy" id="290746"/>
    <lineage>
        <taxon>Eukaryota</taxon>
        <taxon>Metazoa</taxon>
        <taxon>Ecdysozoa</taxon>
        <taxon>Nematoda</taxon>
        <taxon>Chromadorea</taxon>
        <taxon>Rhabditida</taxon>
        <taxon>Tylenchina</taxon>
        <taxon>Cephalobomorpha</taxon>
        <taxon>Cephaloboidea</taxon>
        <taxon>Cephalobidae</taxon>
        <taxon>Acrobeloides</taxon>
    </lineage>
</organism>
<dbReference type="Gene3D" id="2.60.120.650">
    <property type="entry name" value="Cupin"/>
    <property type="match status" value="1"/>
</dbReference>
<dbReference type="PANTHER" id="PTHR14017">
    <property type="entry name" value="LYSINE-SPECIFIC DEMETHYLASE"/>
    <property type="match status" value="1"/>
</dbReference>
<dbReference type="Gene3D" id="1.20.58.1370">
    <property type="match status" value="1"/>
</dbReference>
<dbReference type="PANTHER" id="PTHR14017:SF1">
    <property type="entry name" value="LD02225P"/>
    <property type="match status" value="1"/>
</dbReference>
<evidence type="ECO:0000259" key="13">
    <source>
        <dbReference type="PROSITE" id="PS51184"/>
    </source>
</evidence>
<dbReference type="GO" id="GO:0010468">
    <property type="term" value="P:regulation of gene expression"/>
    <property type="evidence" value="ECO:0007669"/>
    <property type="project" value="TreeGrafter"/>
</dbReference>
<evidence type="ECO:0000256" key="7">
    <source>
        <dbReference type="ARBA" id="ARBA00022964"/>
    </source>
</evidence>
<evidence type="ECO:0000313" key="15">
    <source>
        <dbReference type="WBParaSite" id="ACRNAN_scaffold4413.g30981.t1"/>
    </source>
</evidence>
<reference evidence="15" key="1">
    <citation type="submission" date="2022-11" db="UniProtKB">
        <authorList>
            <consortium name="WormBaseParasite"/>
        </authorList>
    </citation>
    <scope>IDENTIFICATION</scope>
</reference>
<evidence type="ECO:0000256" key="9">
    <source>
        <dbReference type="ARBA" id="ARBA00023004"/>
    </source>
</evidence>
<evidence type="ECO:0000256" key="5">
    <source>
        <dbReference type="ARBA" id="ARBA00022833"/>
    </source>
</evidence>
<keyword evidence="10" id="KW-0539">Nucleus</keyword>
<name>A0A914DXF5_9BILA</name>
<dbReference type="AlphaFoldDB" id="A0A914DXF5"/>
<dbReference type="GO" id="GO:0071558">
    <property type="term" value="F:histone H3K27me2/H3K27me3 demethylase activity"/>
    <property type="evidence" value="ECO:0007669"/>
    <property type="project" value="TreeGrafter"/>
</dbReference>
<evidence type="ECO:0000256" key="6">
    <source>
        <dbReference type="ARBA" id="ARBA00022853"/>
    </source>
</evidence>
<feature type="region of interest" description="Disordered" evidence="12">
    <location>
        <begin position="416"/>
        <end position="463"/>
    </location>
</feature>
<keyword evidence="6" id="KW-0156">Chromatin regulator</keyword>
<dbReference type="InterPro" id="IPR048560">
    <property type="entry name" value="KDM6A_B-like_GATAL"/>
</dbReference>
<keyword evidence="7" id="KW-0223">Dioxygenase</keyword>
<evidence type="ECO:0000256" key="1">
    <source>
        <dbReference type="ARBA" id="ARBA00001954"/>
    </source>
</evidence>
<comment type="similarity">
    <text evidence="11">Belongs to the UTX family.</text>
</comment>
<comment type="subcellular location">
    <subcellularLocation>
        <location evidence="2">Nucleus</location>
    </subcellularLocation>
</comment>
<dbReference type="GO" id="GO:0044666">
    <property type="term" value="C:MLL3/4 complex"/>
    <property type="evidence" value="ECO:0007669"/>
    <property type="project" value="TreeGrafter"/>
</dbReference>
<evidence type="ECO:0000256" key="8">
    <source>
        <dbReference type="ARBA" id="ARBA00023002"/>
    </source>
</evidence>
<evidence type="ECO:0000256" key="11">
    <source>
        <dbReference type="ARBA" id="ARBA00034483"/>
    </source>
</evidence>
<evidence type="ECO:0000313" key="14">
    <source>
        <dbReference type="Proteomes" id="UP000887540"/>
    </source>
</evidence>
<protein>
    <submittedName>
        <fullName evidence="15">JmjC domain-containing protein</fullName>
    </submittedName>
</protein>
<dbReference type="GO" id="GO:0000978">
    <property type="term" value="F:RNA polymerase II cis-regulatory region sequence-specific DNA binding"/>
    <property type="evidence" value="ECO:0007669"/>
    <property type="project" value="TreeGrafter"/>
</dbReference>
<feature type="domain" description="JmjC" evidence="13">
    <location>
        <begin position="482"/>
        <end position="645"/>
    </location>
</feature>
<dbReference type="SUPFAM" id="SSF51197">
    <property type="entry name" value="Clavaminate synthase-like"/>
    <property type="match status" value="1"/>
</dbReference>
<dbReference type="WBParaSite" id="ACRNAN_scaffold4413.g30981.t1">
    <property type="protein sequence ID" value="ACRNAN_scaffold4413.g30981.t1"/>
    <property type="gene ID" value="ACRNAN_scaffold4413.g30981"/>
</dbReference>
<dbReference type="Pfam" id="PF21326">
    <property type="entry name" value="KDM6_GATAL"/>
    <property type="match status" value="1"/>
</dbReference>
<dbReference type="Pfam" id="PF21322">
    <property type="entry name" value="KDM6_C-hel"/>
    <property type="match status" value="1"/>
</dbReference>
<keyword evidence="14" id="KW-1185">Reference proteome</keyword>
<evidence type="ECO:0000256" key="3">
    <source>
        <dbReference type="ARBA" id="ARBA00022553"/>
    </source>
</evidence>
<keyword evidence="3" id="KW-0597">Phosphoprotein</keyword>
<feature type="compositionally biased region" description="Polar residues" evidence="12">
    <location>
        <begin position="417"/>
        <end position="444"/>
    </location>
</feature>
<comment type="cofactor">
    <cofactor evidence="1">
        <name>Fe(2+)</name>
        <dbReference type="ChEBI" id="CHEBI:29033"/>
    </cofactor>
</comment>
<dbReference type="SMART" id="SM00558">
    <property type="entry name" value="JmjC"/>
    <property type="match status" value="1"/>
</dbReference>
<evidence type="ECO:0000256" key="2">
    <source>
        <dbReference type="ARBA" id="ARBA00004123"/>
    </source>
</evidence>
<dbReference type="PROSITE" id="PS51184">
    <property type="entry name" value="JMJC"/>
    <property type="match status" value="1"/>
</dbReference>
<accession>A0A914DXF5</accession>
<keyword evidence="4" id="KW-0479">Metal-binding</keyword>
<evidence type="ECO:0000256" key="12">
    <source>
        <dbReference type="SAM" id="MobiDB-lite"/>
    </source>
</evidence>
<dbReference type="InterPro" id="IPR048562">
    <property type="entry name" value="KDM6A_B-like_C-hel"/>
</dbReference>
<dbReference type="InterPro" id="IPR003347">
    <property type="entry name" value="JmjC_dom"/>
</dbReference>
<dbReference type="GO" id="GO:0046872">
    <property type="term" value="F:metal ion binding"/>
    <property type="evidence" value="ECO:0007669"/>
    <property type="project" value="UniProtKB-KW"/>
</dbReference>